<dbReference type="SUPFAM" id="SSF81383">
    <property type="entry name" value="F-box domain"/>
    <property type="match status" value="1"/>
</dbReference>
<proteinExistence type="predicted"/>
<evidence type="ECO:0000313" key="3">
    <source>
        <dbReference type="Proteomes" id="UP001221142"/>
    </source>
</evidence>
<dbReference type="Pfam" id="PF00646">
    <property type="entry name" value="F-box"/>
    <property type="match status" value="1"/>
</dbReference>
<dbReference type="InterPro" id="IPR036047">
    <property type="entry name" value="F-box-like_dom_sf"/>
</dbReference>
<dbReference type="PROSITE" id="PS50181">
    <property type="entry name" value="FBOX"/>
    <property type="match status" value="1"/>
</dbReference>
<protein>
    <recommendedName>
        <fullName evidence="1">F-box domain-containing protein</fullName>
    </recommendedName>
</protein>
<feature type="domain" description="F-box" evidence="1">
    <location>
        <begin position="1"/>
        <end position="44"/>
    </location>
</feature>
<dbReference type="Proteomes" id="UP001221142">
    <property type="component" value="Unassembled WGS sequence"/>
</dbReference>
<dbReference type="EMBL" id="JARKIF010000004">
    <property type="protein sequence ID" value="KAJ7642047.1"/>
    <property type="molecule type" value="Genomic_DNA"/>
</dbReference>
<comment type="caution">
    <text evidence="2">The sequence shown here is derived from an EMBL/GenBank/DDBJ whole genome shotgun (WGS) entry which is preliminary data.</text>
</comment>
<reference evidence="2" key="1">
    <citation type="submission" date="2023-03" db="EMBL/GenBank/DDBJ databases">
        <title>Massive genome expansion in bonnet fungi (Mycena s.s.) driven by repeated elements and novel gene families across ecological guilds.</title>
        <authorList>
            <consortium name="Lawrence Berkeley National Laboratory"/>
            <person name="Harder C.B."/>
            <person name="Miyauchi S."/>
            <person name="Viragh M."/>
            <person name="Kuo A."/>
            <person name="Thoen E."/>
            <person name="Andreopoulos B."/>
            <person name="Lu D."/>
            <person name="Skrede I."/>
            <person name="Drula E."/>
            <person name="Henrissat B."/>
            <person name="Morin E."/>
            <person name="Kohler A."/>
            <person name="Barry K."/>
            <person name="LaButti K."/>
            <person name="Morin E."/>
            <person name="Salamov A."/>
            <person name="Lipzen A."/>
            <person name="Mereny Z."/>
            <person name="Hegedus B."/>
            <person name="Baldrian P."/>
            <person name="Stursova M."/>
            <person name="Weitz H."/>
            <person name="Taylor A."/>
            <person name="Grigoriev I.V."/>
            <person name="Nagy L.G."/>
            <person name="Martin F."/>
            <person name="Kauserud H."/>
        </authorList>
    </citation>
    <scope>NUCLEOTIDE SEQUENCE</scope>
    <source>
        <strain evidence="2">9284</strain>
    </source>
</reference>
<gene>
    <name evidence="2" type="ORF">FB45DRAFT_1126304</name>
</gene>
<dbReference type="AlphaFoldDB" id="A0AAD7FWV1"/>
<accession>A0AAD7FWV1</accession>
<evidence type="ECO:0000313" key="2">
    <source>
        <dbReference type="EMBL" id="KAJ7642047.1"/>
    </source>
</evidence>
<sequence length="487" mass="54537">MLQLDDDVLSLIFALSDVYTILSLSRVNRTFHRVGSSKQLWIEVARDLIARGLLHPLPIEDLNRELVKRTIAGPRTWHPRSIAPVTLLHQSTLYSQASASSNSAVELWDVQSGQRVWKWEQAGHVVWNGAFEMNAAGSARACLYCAHGGSFYILVLDVIFDPPDGISIELFRWDMERSQTLAHQLCGDFIVCALARAPKYVLLVDWRNQRFIHFNGLATEETAFPDPVNTVKRVFALIPGFLFLARPGNSISLYTISSLAAFWQPLYLWDPSMPQPRDVAPLTTLLVPGNDNRSGKHHVSVSVSPCLVHGSVDETYDILVEVLDYTAPSTPTAGRSLLTRVHGGLKLIGLAPRHPRTPFPTTDQTLYQTVSRYHFTPTSDSHPTLVSTFKHTTPWASASRAGYALSWLWDPNPSTWAKPRPDPTRVGVRRMERAWMDTKTPRVLNIPDIKRMTKESPPSGNLTEMHMGANGAILTVFRSHLVVSHYL</sequence>
<organism evidence="2 3">
    <name type="scientific">Roridomyces roridus</name>
    <dbReference type="NCBI Taxonomy" id="1738132"/>
    <lineage>
        <taxon>Eukaryota</taxon>
        <taxon>Fungi</taxon>
        <taxon>Dikarya</taxon>
        <taxon>Basidiomycota</taxon>
        <taxon>Agaricomycotina</taxon>
        <taxon>Agaricomycetes</taxon>
        <taxon>Agaricomycetidae</taxon>
        <taxon>Agaricales</taxon>
        <taxon>Marasmiineae</taxon>
        <taxon>Mycenaceae</taxon>
        <taxon>Roridomyces</taxon>
    </lineage>
</organism>
<keyword evidence="3" id="KW-1185">Reference proteome</keyword>
<name>A0AAD7FWV1_9AGAR</name>
<dbReference type="InterPro" id="IPR001810">
    <property type="entry name" value="F-box_dom"/>
</dbReference>
<evidence type="ECO:0000259" key="1">
    <source>
        <dbReference type="PROSITE" id="PS50181"/>
    </source>
</evidence>